<feature type="compositionally biased region" description="Gly residues" evidence="1">
    <location>
        <begin position="78"/>
        <end position="91"/>
    </location>
</feature>
<protein>
    <recommendedName>
        <fullName evidence="4">DUF2802 domain-containing protein</fullName>
    </recommendedName>
</protein>
<dbReference type="RefSeq" id="WP_092589722.1">
    <property type="nucleotide sequence ID" value="NZ_FMWL01000003.1"/>
</dbReference>
<reference evidence="2 3" key="1">
    <citation type="submission" date="2016-10" db="EMBL/GenBank/DDBJ databases">
        <authorList>
            <person name="de Groot N.N."/>
        </authorList>
    </citation>
    <scope>NUCLEOTIDE SEQUENCE [LARGE SCALE GENOMIC DNA]</scope>
    <source>
        <strain evidence="2 3">DSM 2784</strain>
    </source>
</reference>
<feature type="region of interest" description="Disordered" evidence="1">
    <location>
        <begin position="78"/>
        <end position="100"/>
    </location>
</feature>
<accession>A0A1G5RV26</accession>
<organism evidence="2 3">
    <name type="scientific">Acidaminobacter hydrogenoformans DSM 2784</name>
    <dbReference type="NCBI Taxonomy" id="1120920"/>
    <lineage>
        <taxon>Bacteria</taxon>
        <taxon>Bacillati</taxon>
        <taxon>Bacillota</taxon>
        <taxon>Clostridia</taxon>
        <taxon>Peptostreptococcales</taxon>
        <taxon>Acidaminobacteraceae</taxon>
        <taxon>Acidaminobacter</taxon>
    </lineage>
</organism>
<evidence type="ECO:0000313" key="3">
    <source>
        <dbReference type="Proteomes" id="UP000199208"/>
    </source>
</evidence>
<gene>
    <name evidence="2" type="ORF">SAMN03080599_00933</name>
</gene>
<evidence type="ECO:0000313" key="2">
    <source>
        <dbReference type="EMBL" id="SCZ77757.1"/>
    </source>
</evidence>
<dbReference type="Proteomes" id="UP000199208">
    <property type="component" value="Unassembled WGS sequence"/>
</dbReference>
<dbReference type="OrthoDB" id="1682562at2"/>
<proteinExistence type="predicted"/>
<dbReference type="STRING" id="1120920.SAMN03080599_00933"/>
<evidence type="ECO:0008006" key="4">
    <source>
        <dbReference type="Google" id="ProtNLM"/>
    </source>
</evidence>
<dbReference type="AlphaFoldDB" id="A0A1G5RV26"/>
<keyword evidence="3" id="KW-1185">Reference proteome</keyword>
<dbReference type="EMBL" id="FMWL01000003">
    <property type="protein sequence ID" value="SCZ77757.1"/>
    <property type="molecule type" value="Genomic_DNA"/>
</dbReference>
<evidence type="ECO:0000256" key="1">
    <source>
        <dbReference type="SAM" id="MobiDB-lite"/>
    </source>
</evidence>
<sequence length="146" mass="15322">MFWWIFGSGIGIAALGAWRMAAQGKAADSAGAVPVENVCGNETPETLESIMLRRLERRMAGMEEKLDAVMAAVGSGANGAAGGVAGTGAGSGSRERDKPVSDQYLTQLDQIVKLSERGTAVEAIAKKMNMHKGEVQLLLNLSRKSS</sequence>
<name>A0A1G5RV26_9FIRM</name>